<dbReference type="PROSITE" id="PS50885">
    <property type="entry name" value="HAMP"/>
    <property type="match status" value="1"/>
</dbReference>
<keyword evidence="10 13" id="KW-1133">Transmembrane helix</keyword>
<evidence type="ECO:0000313" key="17">
    <source>
        <dbReference type="Proteomes" id="UP000690515"/>
    </source>
</evidence>
<feature type="transmembrane region" description="Helical" evidence="13">
    <location>
        <begin position="12"/>
        <end position="35"/>
    </location>
</feature>
<keyword evidence="8 16" id="KW-0418">Kinase</keyword>
<comment type="catalytic activity">
    <reaction evidence="1">
        <text>ATP + protein L-histidine = ADP + protein N-phospho-L-histidine.</text>
        <dbReference type="EC" id="2.7.13.3"/>
    </reaction>
</comment>
<evidence type="ECO:0000256" key="6">
    <source>
        <dbReference type="ARBA" id="ARBA00022692"/>
    </source>
</evidence>
<accession>A0ABS5ZK07</accession>
<evidence type="ECO:0000256" key="13">
    <source>
        <dbReference type="SAM" id="Phobius"/>
    </source>
</evidence>
<dbReference type="PROSITE" id="PS50109">
    <property type="entry name" value="HIS_KIN"/>
    <property type="match status" value="1"/>
</dbReference>
<dbReference type="InterPro" id="IPR003594">
    <property type="entry name" value="HATPase_dom"/>
</dbReference>
<dbReference type="InterPro" id="IPR005467">
    <property type="entry name" value="His_kinase_dom"/>
</dbReference>
<evidence type="ECO:0000259" key="14">
    <source>
        <dbReference type="PROSITE" id="PS50109"/>
    </source>
</evidence>
<dbReference type="Gene3D" id="1.10.287.130">
    <property type="match status" value="1"/>
</dbReference>
<evidence type="ECO:0000256" key="11">
    <source>
        <dbReference type="ARBA" id="ARBA00023012"/>
    </source>
</evidence>
<evidence type="ECO:0000256" key="4">
    <source>
        <dbReference type="ARBA" id="ARBA00022553"/>
    </source>
</evidence>
<dbReference type="Pfam" id="PF02518">
    <property type="entry name" value="HATPase_c"/>
    <property type="match status" value="1"/>
</dbReference>
<evidence type="ECO:0000256" key="10">
    <source>
        <dbReference type="ARBA" id="ARBA00022989"/>
    </source>
</evidence>
<name>A0ABS5ZK07_9GAMM</name>
<dbReference type="InterPro" id="IPR036097">
    <property type="entry name" value="HisK_dim/P_sf"/>
</dbReference>
<feature type="domain" description="HAMP" evidence="15">
    <location>
        <begin position="207"/>
        <end position="259"/>
    </location>
</feature>
<feature type="domain" description="Histidine kinase" evidence="14">
    <location>
        <begin position="267"/>
        <end position="481"/>
    </location>
</feature>
<keyword evidence="11" id="KW-0902">Two-component regulatory system</keyword>
<gene>
    <name evidence="16" type="ORF">KCG35_21130</name>
</gene>
<keyword evidence="12 13" id="KW-0472">Membrane</keyword>
<evidence type="ECO:0000256" key="1">
    <source>
        <dbReference type="ARBA" id="ARBA00000085"/>
    </source>
</evidence>
<dbReference type="EC" id="2.7.13.3" evidence="3"/>
<keyword evidence="4" id="KW-0597">Phosphoprotein</keyword>
<dbReference type="PRINTS" id="PR00344">
    <property type="entry name" value="BCTRLSENSOR"/>
</dbReference>
<evidence type="ECO:0000256" key="7">
    <source>
        <dbReference type="ARBA" id="ARBA00022741"/>
    </source>
</evidence>
<dbReference type="InterPro" id="IPR003660">
    <property type="entry name" value="HAMP_dom"/>
</dbReference>
<dbReference type="InterPro" id="IPR003661">
    <property type="entry name" value="HisK_dim/P_dom"/>
</dbReference>
<dbReference type="InterPro" id="IPR050428">
    <property type="entry name" value="TCS_sensor_his_kinase"/>
</dbReference>
<keyword evidence="9" id="KW-0067">ATP-binding</keyword>
<proteinExistence type="predicted"/>
<comment type="caution">
    <text evidence="16">The sequence shown here is derived from an EMBL/GenBank/DDBJ whole genome shotgun (WGS) entry which is preliminary data.</text>
</comment>
<dbReference type="InterPro" id="IPR004358">
    <property type="entry name" value="Sig_transdc_His_kin-like_C"/>
</dbReference>
<evidence type="ECO:0000313" key="16">
    <source>
        <dbReference type="EMBL" id="MBU2713566.1"/>
    </source>
</evidence>
<dbReference type="RefSeq" id="WP_215821851.1">
    <property type="nucleotide sequence ID" value="NZ_JAGSOY010000088.1"/>
</dbReference>
<evidence type="ECO:0000256" key="2">
    <source>
        <dbReference type="ARBA" id="ARBA00004141"/>
    </source>
</evidence>
<dbReference type="SUPFAM" id="SSF47384">
    <property type="entry name" value="Homodimeric domain of signal transducing histidine kinase"/>
    <property type="match status" value="1"/>
</dbReference>
<reference evidence="16 17" key="1">
    <citation type="submission" date="2021-04" db="EMBL/GenBank/DDBJ databases">
        <authorList>
            <person name="Pira H."/>
            <person name="Risdian C."/>
            <person name="Wink J."/>
        </authorList>
    </citation>
    <scope>NUCLEOTIDE SEQUENCE [LARGE SCALE GENOMIC DNA]</scope>
    <source>
        <strain evidence="16 17">WH53</strain>
    </source>
</reference>
<protein>
    <recommendedName>
        <fullName evidence="3">histidine kinase</fullName>
        <ecNumber evidence="3">2.7.13.3</ecNumber>
    </recommendedName>
</protein>
<dbReference type="GO" id="GO:0016301">
    <property type="term" value="F:kinase activity"/>
    <property type="evidence" value="ECO:0007669"/>
    <property type="project" value="UniProtKB-KW"/>
</dbReference>
<evidence type="ECO:0000259" key="15">
    <source>
        <dbReference type="PROSITE" id="PS50885"/>
    </source>
</evidence>
<evidence type="ECO:0000256" key="3">
    <source>
        <dbReference type="ARBA" id="ARBA00012438"/>
    </source>
</evidence>
<comment type="subcellular location">
    <subcellularLocation>
        <location evidence="2">Membrane</location>
        <topology evidence="2">Multi-pass membrane protein</topology>
    </subcellularLocation>
</comment>
<dbReference type="SMART" id="SM00388">
    <property type="entry name" value="HisKA"/>
    <property type="match status" value="1"/>
</dbReference>
<evidence type="ECO:0000256" key="9">
    <source>
        <dbReference type="ARBA" id="ARBA00022840"/>
    </source>
</evidence>
<dbReference type="Proteomes" id="UP000690515">
    <property type="component" value="Unassembled WGS sequence"/>
</dbReference>
<keyword evidence="17" id="KW-1185">Reference proteome</keyword>
<keyword evidence="7" id="KW-0547">Nucleotide-binding</keyword>
<dbReference type="EMBL" id="JAGSOY010000088">
    <property type="protein sequence ID" value="MBU2713566.1"/>
    <property type="molecule type" value="Genomic_DNA"/>
</dbReference>
<dbReference type="SUPFAM" id="SSF55874">
    <property type="entry name" value="ATPase domain of HSP90 chaperone/DNA topoisomerase II/histidine kinase"/>
    <property type="match status" value="1"/>
</dbReference>
<evidence type="ECO:0000256" key="8">
    <source>
        <dbReference type="ARBA" id="ARBA00022777"/>
    </source>
</evidence>
<dbReference type="PANTHER" id="PTHR45436:SF14">
    <property type="entry name" value="SENSOR PROTEIN QSEC"/>
    <property type="match status" value="1"/>
</dbReference>
<keyword evidence="6 13" id="KW-0812">Transmembrane</keyword>
<dbReference type="CDD" id="cd00082">
    <property type="entry name" value="HisKA"/>
    <property type="match status" value="1"/>
</dbReference>
<sequence length="483" mass="54339">MLKKYLPEPSIRLFLFSGVLGLVLFSTLISLIISYRNSHHEIEELFDAQLAEQARILLPVVEHFYAQQQALSSETSGNNKPAAETLPFINKAFGETSHRIVNEPIGHRYEKKIAFQFLTNQGGLLLHSASAPEQPFLEPQSGYINVHYQKHQWRCFLLQNPQTQRWLLVAERDDVRGELIEEIVEQGITPMVLLIPLLCFLLWQVLHRGLAPLQHLAEVIASRSPNNLEPVQGILRRREIQPIILALNQLFQRLQQALDREKQFTSEAAHELRTPLAVLGLYAQNALQAKDTNTRENALHKLILGIDRCSRLVQQLLTQARVDNVQQLTFEAVSLNKLIRETIAERMPLALAKQQQVVFNDHHQSVMIKGQSTWLSILVSNLLDNAIHYSPVATDIGVELVALNETIVLKVQDSGPGVTEEDLEKLTTRFYRGNASGASGAGLGLAIVERVVALHHGYLHFKNRNDGCSGLIVCVQLPSDQNK</sequence>
<keyword evidence="5" id="KW-0808">Transferase</keyword>
<dbReference type="InterPro" id="IPR036890">
    <property type="entry name" value="HATPase_C_sf"/>
</dbReference>
<dbReference type="SMART" id="SM00387">
    <property type="entry name" value="HATPase_c"/>
    <property type="match status" value="1"/>
</dbReference>
<evidence type="ECO:0000256" key="12">
    <source>
        <dbReference type="ARBA" id="ARBA00023136"/>
    </source>
</evidence>
<organism evidence="16 17">
    <name type="scientific">Zooshikella harenae</name>
    <dbReference type="NCBI Taxonomy" id="2827238"/>
    <lineage>
        <taxon>Bacteria</taxon>
        <taxon>Pseudomonadati</taxon>
        <taxon>Pseudomonadota</taxon>
        <taxon>Gammaproteobacteria</taxon>
        <taxon>Oceanospirillales</taxon>
        <taxon>Zooshikellaceae</taxon>
        <taxon>Zooshikella</taxon>
    </lineage>
</organism>
<dbReference type="Pfam" id="PF00512">
    <property type="entry name" value="HisKA"/>
    <property type="match status" value="1"/>
</dbReference>
<dbReference type="PANTHER" id="PTHR45436">
    <property type="entry name" value="SENSOR HISTIDINE KINASE YKOH"/>
    <property type="match status" value="1"/>
</dbReference>
<evidence type="ECO:0000256" key="5">
    <source>
        <dbReference type="ARBA" id="ARBA00022679"/>
    </source>
</evidence>
<dbReference type="Gene3D" id="3.30.565.10">
    <property type="entry name" value="Histidine kinase-like ATPase, C-terminal domain"/>
    <property type="match status" value="1"/>
</dbReference>